<evidence type="ECO:0000256" key="7">
    <source>
        <dbReference type="ARBA" id="ARBA00023237"/>
    </source>
</evidence>
<dbReference type="Pfam" id="PF02321">
    <property type="entry name" value="OEP"/>
    <property type="match status" value="1"/>
</dbReference>
<evidence type="ECO:0000313" key="9">
    <source>
        <dbReference type="EMBL" id="MBB6479693.1"/>
    </source>
</evidence>
<dbReference type="Gene3D" id="1.20.1600.10">
    <property type="entry name" value="Outer membrane efflux proteins (OEP)"/>
    <property type="match status" value="1"/>
</dbReference>
<keyword evidence="5" id="KW-0812">Transmembrane</keyword>
<evidence type="ECO:0000256" key="2">
    <source>
        <dbReference type="ARBA" id="ARBA00007613"/>
    </source>
</evidence>
<evidence type="ECO:0000313" key="10">
    <source>
        <dbReference type="Proteomes" id="UP000587760"/>
    </source>
</evidence>
<accession>A0A841R783</accession>
<dbReference type="SUPFAM" id="SSF56954">
    <property type="entry name" value="Outer membrane efflux proteins (OEP)"/>
    <property type="match status" value="1"/>
</dbReference>
<keyword evidence="7" id="KW-0998">Cell outer membrane</keyword>
<keyword evidence="3" id="KW-0813">Transport</keyword>
<keyword evidence="6" id="KW-0472">Membrane</keyword>
<dbReference type="PANTHER" id="PTHR30026:SF20">
    <property type="entry name" value="OUTER MEMBRANE PROTEIN TOLC"/>
    <property type="match status" value="1"/>
</dbReference>
<feature type="signal peptide" evidence="8">
    <location>
        <begin position="1"/>
        <end position="20"/>
    </location>
</feature>
<dbReference type="GO" id="GO:0015562">
    <property type="term" value="F:efflux transmembrane transporter activity"/>
    <property type="evidence" value="ECO:0007669"/>
    <property type="project" value="InterPro"/>
</dbReference>
<dbReference type="EMBL" id="JACHGJ010000002">
    <property type="protein sequence ID" value="MBB6479693.1"/>
    <property type="molecule type" value="Genomic_DNA"/>
</dbReference>
<dbReference type="GO" id="GO:1990281">
    <property type="term" value="C:efflux pump complex"/>
    <property type="evidence" value="ECO:0007669"/>
    <property type="project" value="TreeGrafter"/>
</dbReference>
<organism evidence="9 10">
    <name type="scientific">Spirochaeta isovalerica</name>
    <dbReference type="NCBI Taxonomy" id="150"/>
    <lineage>
        <taxon>Bacteria</taxon>
        <taxon>Pseudomonadati</taxon>
        <taxon>Spirochaetota</taxon>
        <taxon>Spirochaetia</taxon>
        <taxon>Spirochaetales</taxon>
        <taxon>Spirochaetaceae</taxon>
        <taxon>Spirochaeta</taxon>
    </lineage>
</organism>
<keyword evidence="10" id="KW-1185">Reference proteome</keyword>
<evidence type="ECO:0000256" key="8">
    <source>
        <dbReference type="SAM" id="SignalP"/>
    </source>
</evidence>
<comment type="subcellular location">
    <subcellularLocation>
        <location evidence="1">Cell outer membrane</location>
    </subcellularLocation>
</comment>
<evidence type="ECO:0000256" key="5">
    <source>
        <dbReference type="ARBA" id="ARBA00022692"/>
    </source>
</evidence>
<keyword evidence="8" id="KW-0732">Signal</keyword>
<evidence type="ECO:0000256" key="4">
    <source>
        <dbReference type="ARBA" id="ARBA00022452"/>
    </source>
</evidence>
<name>A0A841R783_9SPIO</name>
<gene>
    <name evidence="9" type="ORF">HNR50_001351</name>
</gene>
<dbReference type="AlphaFoldDB" id="A0A841R783"/>
<dbReference type="Proteomes" id="UP000587760">
    <property type="component" value="Unassembled WGS sequence"/>
</dbReference>
<proteinExistence type="inferred from homology"/>
<keyword evidence="4" id="KW-1134">Transmembrane beta strand</keyword>
<dbReference type="InterPro" id="IPR003423">
    <property type="entry name" value="OMP_efflux"/>
</dbReference>
<evidence type="ECO:0000256" key="3">
    <source>
        <dbReference type="ARBA" id="ARBA00022448"/>
    </source>
</evidence>
<dbReference type="GO" id="GO:0009279">
    <property type="term" value="C:cell outer membrane"/>
    <property type="evidence" value="ECO:0007669"/>
    <property type="project" value="UniProtKB-SubCell"/>
</dbReference>
<feature type="chain" id="PRO_5032954010" evidence="8">
    <location>
        <begin position="21"/>
        <end position="456"/>
    </location>
</feature>
<evidence type="ECO:0000256" key="1">
    <source>
        <dbReference type="ARBA" id="ARBA00004442"/>
    </source>
</evidence>
<comment type="similarity">
    <text evidence="2">Belongs to the outer membrane factor (OMF) (TC 1.B.17) family.</text>
</comment>
<sequence length="456" mass="51670">MKKILLLLMLPAALCLPAYSQTTFYTVDQLIETALANSADLAEKEAAWKASSYRVKEAISRSAPTVDFESNLSYITNPDTLTVEAGALGEMVLPGPLVISMPEEDVVFEMTGNTYYDFKLVLDQPIFTWGKILNSIKAAKEGAGAALEDRGKTEDQIKTEILINSHVLHYLKEIELALSKQNELVKRLEGIASDSLSNGMILRTEYLEVENSLRESDLAIRKISQQIKSTTLNLTYLTGIELSPVMIRTEPLETGDRESWENLFGKALSENRDLAMFRHKVQADEYKKKIRKGEFYFKPDLAFHMELGYSGSLFPFIQEGWEDDDKGNLTLSLAIRSPLGDGGAMYFAGEAAEYDEQASRASYEAAMEQIEQFIRQSLMDMELNEINIDYYRERLLTDERIIEQKEKEWLSGYGDEKEYLKSQIDMYARQVSLFREMISLGTTGFQLDHITGSVKQ</sequence>
<comment type="caution">
    <text evidence="9">The sequence shown here is derived from an EMBL/GenBank/DDBJ whole genome shotgun (WGS) entry which is preliminary data.</text>
</comment>
<reference evidence="9 10" key="1">
    <citation type="submission" date="2020-08" db="EMBL/GenBank/DDBJ databases">
        <title>Genomic Encyclopedia of Type Strains, Phase IV (KMG-IV): sequencing the most valuable type-strain genomes for metagenomic binning, comparative biology and taxonomic classification.</title>
        <authorList>
            <person name="Goeker M."/>
        </authorList>
    </citation>
    <scope>NUCLEOTIDE SEQUENCE [LARGE SCALE GENOMIC DNA]</scope>
    <source>
        <strain evidence="9 10">DSM 2461</strain>
    </source>
</reference>
<dbReference type="PANTHER" id="PTHR30026">
    <property type="entry name" value="OUTER MEMBRANE PROTEIN TOLC"/>
    <property type="match status" value="1"/>
</dbReference>
<evidence type="ECO:0000256" key="6">
    <source>
        <dbReference type="ARBA" id="ARBA00023136"/>
    </source>
</evidence>
<dbReference type="RefSeq" id="WP_184745144.1">
    <property type="nucleotide sequence ID" value="NZ_JACHGJ010000002.1"/>
</dbReference>
<protein>
    <submittedName>
        <fullName evidence="9">Outer membrane protein TolC</fullName>
    </submittedName>
</protein>
<dbReference type="GO" id="GO:0015288">
    <property type="term" value="F:porin activity"/>
    <property type="evidence" value="ECO:0007669"/>
    <property type="project" value="TreeGrafter"/>
</dbReference>
<dbReference type="InterPro" id="IPR051906">
    <property type="entry name" value="TolC-like"/>
</dbReference>